<evidence type="ECO:0000256" key="12">
    <source>
        <dbReference type="ARBA" id="ARBA00022958"/>
    </source>
</evidence>
<comment type="similarity">
    <text evidence="14 16">Belongs to the type III pantothenate kinase family.</text>
</comment>
<feature type="binding site" evidence="16">
    <location>
        <begin position="6"/>
        <end position="13"/>
    </location>
    <ligand>
        <name>ATP</name>
        <dbReference type="ChEBI" id="CHEBI:30616"/>
    </ligand>
</feature>
<dbReference type="GO" id="GO:0005524">
    <property type="term" value="F:ATP binding"/>
    <property type="evidence" value="ECO:0007669"/>
    <property type="project" value="UniProtKB-UniRule"/>
</dbReference>
<comment type="function">
    <text evidence="16">Catalyzes the phosphorylation of pantothenate (Pan), the first step in CoA biosynthesis.</text>
</comment>
<dbReference type="NCBIfam" id="TIGR00671">
    <property type="entry name" value="baf"/>
    <property type="match status" value="1"/>
</dbReference>
<dbReference type="SUPFAM" id="SSF53067">
    <property type="entry name" value="Actin-like ATPase domain"/>
    <property type="match status" value="2"/>
</dbReference>
<evidence type="ECO:0000256" key="11">
    <source>
        <dbReference type="ARBA" id="ARBA00022840"/>
    </source>
</evidence>
<comment type="subunit">
    <text evidence="5 16">Homodimer.</text>
</comment>
<feature type="binding site" evidence="16">
    <location>
        <position position="122"/>
    </location>
    <ligand>
        <name>ATP</name>
        <dbReference type="ChEBI" id="CHEBI:30616"/>
    </ligand>
</feature>
<dbReference type="InterPro" id="IPR043129">
    <property type="entry name" value="ATPase_NBD"/>
</dbReference>
<evidence type="ECO:0000256" key="9">
    <source>
        <dbReference type="ARBA" id="ARBA00022741"/>
    </source>
</evidence>
<proteinExistence type="inferred from homology"/>
<evidence type="ECO:0000256" key="8">
    <source>
        <dbReference type="ARBA" id="ARBA00022679"/>
    </source>
</evidence>
<comment type="catalytic activity">
    <reaction evidence="1 16">
        <text>(R)-pantothenate + ATP = (R)-4'-phosphopantothenate + ADP + H(+)</text>
        <dbReference type="Rhea" id="RHEA:16373"/>
        <dbReference type="ChEBI" id="CHEBI:10986"/>
        <dbReference type="ChEBI" id="CHEBI:15378"/>
        <dbReference type="ChEBI" id="CHEBI:29032"/>
        <dbReference type="ChEBI" id="CHEBI:30616"/>
        <dbReference type="ChEBI" id="CHEBI:456216"/>
        <dbReference type="EC" id="2.7.1.33"/>
    </reaction>
</comment>
<feature type="active site" description="Proton acceptor" evidence="16">
    <location>
        <position position="99"/>
    </location>
</feature>
<comment type="caution">
    <text evidence="17">The sequence shown here is derived from an EMBL/GenBank/DDBJ whole genome shotgun (WGS) entry which is preliminary data.</text>
</comment>
<evidence type="ECO:0000256" key="16">
    <source>
        <dbReference type="HAMAP-Rule" id="MF_01274"/>
    </source>
</evidence>
<dbReference type="GO" id="GO:0005737">
    <property type="term" value="C:cytoplasm"/>
    <property type="evidence" value="ECO:0007669"/>
    <property type="project" value="UniProtKB-SubCell"/>
</dbReference>
<keyword evidence="7 16" id="KW-0963">Cytoplasm</keyword>
<comment type="subcellular location">
    <subcellularLocation>
        <location evidence="3 16">Cytoplasm</location>
    </subcellularLocation>
</comment>
<comment type="pathway">
    <text evidence="4 16">Cofactor biosynthesis; coenzyme A biosynthesis; CoA from (R)-pantothenate: step 1/5.</text>
</comment>
<dbReference type="PANTHER" id="PTHR34265:SF1">
    <property type="entry name" value="TYPE III PANTOTHENATE KINASE"/>
    <property type="match status" value="1"/>
</dbReference>
<evidence type="ECO:0000256" key="7">
    <source>
        <dbReference type="ARBA" id="ARBA00022490"/>
    </source>
</evidence>
<evidence type="ECO:0000256" key="4">
    <source>
        <dbReference type="ARBA" id="ARBA00005225"/>
    </source>
</evidence>
<feature type="binding site" evidence="16">
    <location>
        <begin position="97"/>
        <end position="100"/>
    </location>
    <ligand>
        <name>substrate</name>
    </ligand>
</feature>
<dbReference type="Pfam" id="PF03309">
    <property type="entry name" value="Pan_kinase"/>
    <property type="match status" value="1"/>
</dbReference>
<keyword evidence="12 16" id="KW-0630">Potassium</keyword>
<keyword evidence="9 16" id="KW-0547">Nucleotide-binding</keyword>
<comment type="cofactor">
    <cofactor evidence="16">
        <name>NH4(+)</name>
        <dbReference type="ChEBI" id="CHEBI:28938"/>
    </cofactor>
    <cofactor evidence="16">
        <name>K(+)</name>
        <dbReference type="ChEBI" id="CHEBI:29103"/>
    </cofactor>
    <text evidence="16">A monovalent cation. Ammonium or potassium.</text>
</comment>
<evidence type="ECO:0000256" key="13">
    <source>
        <dbReference type="ARBA" id="ARBA00022993"/>
    </source>
</evidence>
<name>A0A4Y9VPB9_9PROT</name>
<comment type="caution">
    <text evidence="16">Lacks conserved residue(s) required for the propagation of feature annotation.</text>
</comment>
<evidence type="ECO:0000256" key="3">
    <source>
        <dbReference type="ARBA" id="ARBA00004496"/>
    </source>
</evidence>
<evidence type="ECO:0000256" key="5">
    <source>
        <dbReference type="ARBA" id="ARBA00011738"/>
    </source>
</evidence>
<evidence type="ECO:0000313" key="18">
    <source>
        <dbReference type="Proteomes" id="UP000297706"/>
    </source>
</evidence>
<keyword evidence="13 16" id="KW-0173">Coenzyme A biosynthesis</keyword>
<dbReference type="GO" id="GO:0015937">
    <property type="term" value="P:coenzyme A biosynthetic process"/>
    <property type="evidence" value="ECO:0007669"/>
    <property type="project" value="UniProtKB-UniRule"/>
</dbReference>
<evidence type="ECO:0000256" key="15">
    <source>
        <dbReference type="ARBA" id="ARBA00040883"/>
    </source>
</evidence>
<keyword evidence="8 16" id="KW-0808">Transferase</keyword>
<evidence type="ECO:0000256" key="10">
    <source>
        <dbReference type="ARBA" id="ARBA00022777"/>
    </source>
</evidence>
<dbReference type="RefSeq" id="WP_135279056.1">
    <property type="nucleotide sequence ID" value="NZ_PQVH01000016.1"/>
</dbReference>
<evidence type="ECO:0000256" key="6">
    <source>
        <dbReference type="ARBA" id="ARBA00012102"/>
    </source>
</evidence>
<feature type="binding site" evidence="16">
    <location>
        <position position="90"/>
    </location>
    <ligand>
        <name>substrate</name>
    </ligand>
</feature>
<dbReference type="EC" id="2.7.1.33" evidence="6 16"/>
<dbReference type="InterPro" id="IPR004619">
    <property type="entry name" value="Type_III_PanK"/>
</dbReference>
<gene>
    <name evidence="16" type="primary">coaX</name>
    <name evidence="17" type="ORF">C3Y98_12700</name>
</gene>
<dbReference type="EMBL" id="PQVH01000016">
    <property type="protein sequence ID" value="TFW69685.1"/>
    <property type="molecule type" value="Genomic_DNA"/>
</dbReference>
<evidence type="ECO:0000256" key="14">
    <source>
        <dbReference type="ARBA" id="ARBA00038036"/>
    </source>
</evidence>
<sequence length="276" mass="29145">MVLTIDAGNTKTKWALFDASGNICHQDACLNAEIATAKLLPDTLNCTQIMISNVAGAQHAEQLQQSITPYSAAITWVTASKQAAGVINNYTTPTSLGTDRWAALIAAWHLHHATCVVVNAGTATTIDAIIHREDKGRSYGEFIGGMILPGIDLMQTSLGTATAQLPKTAAQLNQQAVIKPFANTTSDAIFSGAIHATLGAITQMLQATEQLSTMPKLIISGGNAGVIEQALLQQDSAYSMIQHSQKTVTIADNLVLQGLYLLAQPVFNATSQSTLS</sequence>
<protein>
    <recommendedName>
        <fullName evidence="15 16">Type III pantothenate kinase</fullName>
        <ecNumber evidence="6 16">2.7.1.33</ecNumber>
    </recommendedName>
    <alternativeName>
        <fullName evidence="16">PanK-III</fullName>
    </alternativeName>
    <alternativeName>
        <fullName evidence="16">Pantothenic acid kinase</fullName>
    </alternativeName>
</protein>
<dbReference type="AlphaFoldDB" id="A0A4Y9VPB9"/>
<keyword evidence="18" id="KW-1185">Reference proteome</keyword>
<dbReference type="PANTHER" id="PTHR34265">
    <property type="entry name" value="TYPE III PANTOTHENATE KINASE"/>
    <property type="match status" value="1"/>
</dbReference>
<dbReference type="CDD" id="cd24015">
    <property type="entry name" value="ASKHA_NBD_PanK-III"/>
    <property type="match status" value="1"/>
</dbReference>
<dbReference type="UniPathway" id="UPA00241">
    <property type="reaction ID" value="UER00352"/>
</dbReference>
<keyword evidence="11 16" id="KW-0067">ATP-binding</keyword>
<reference evidence="17 18" key="1">
    <citation type="submission" date="2018-02" db="EMBL/GenBank/DDBJ databases">
        <title>A novel lanthanide dependent methylotroph, Methylotenera sp. La3113.</title>
        <authorList>
            <person name="Lv H."/>
            <person name="Tani A."/>
        </authorList>
    </citation>
    <scope>NUCLEOTIDE SEQUENCE [LARGE SCALE GENOMIC DNA]</scope>
    <source>
        <strain evidence="17 18">La3113</strain>
    </source>
</reference>
<feature type="binding site" evidence="16">
    <location>
        <position position="185"/>
    </location>
    <ligand>
        <name>substrate</name>
    </ligand>
</feature>
<dbReference type="GO" id="GO:0004594">
    <property type="term" value="F:pantothenate kinase activity"/>
    <property type="evidence" value="ECO:0007669"/>
    <property type="project" value="UniProtKB-UniRule"/>
</dbReference>
<dbReference type="HAMAP" id="MF_01274">
    <property type="entry name" value="Pantothen_kinase_3"/>
    <property type="match status" value="1"/>
</dbReference>
<accession>A0A4Y9VPB9</accession>
<evidence type="ECO:0000256" key="2">
    <source>
        <dbReference type="ARBA" id="ARBA00001958"/>
    </source>
</evidence>
<comment type="cofactor">
    <cofactor evidence="2">
        <name>K(+)</name>
        <dbReference type="ChEBI" id="CHEBI:29103"/>
    </cofactor>
</comment>
<keyword evidence="10 16" id="KW-0418">Kinase</keyword>
<evidence type="ECO:0000313" key="17">
    <source>
        <dbReference type="EMBL" id="TFW69685.1"/>
    </source>
</evidence>
<organism evidence="17 18">
    <name type="scientific">Methylotenera oryzisoli</name>
    <dbReference type="NCBI Taxonomy" id="2080758"/>
    <lineage>
        <taxon>Bacteria</taxon>
        <taxon>Pseudomonadati</taxon>
        <taxon>Pseudomonadota</taxon>
        <taxon>Betaproteobacteria</taxon>
        <taxon>Nitrosomonadales</taxon>
        <taxon>Methylophilaceae</taxon>
        <taxon>Methylotenera</taxon>
    </lineage>
</organism>
<dbReference type="Gene3D" id="3.30.420.40">
    <property type="match status" value="2"/>
</dbReference>
<evidence type="ECO:0000256" key="1">
    <source>
        <dbReference type="ARBA" id="ARBA00001206"/>
    </source>
</evidence>
<dbReference type="Proteomes" id="UP000297706">
    <property type="component" value="Unassembled WGS sequence"/>
</dbReference>
<dbReference type="OrthoDB" id="9781305at2"/>